<protein>
    <submittedName>
        <fullName evidence="4">Beta-glucosidase</fullName>
    </submittedName>
</protein>
<dbReference type="PRINTS" id="PR00133">
    <property type="entry name" value="GLHYDRLASE3"/>
</dbReference>
<sequence length="819" mass="87165">MPLTSPFLTELLQRLTLEQKVRLLTGASTWSLHDEPAIGLRAIVVSDGPTGVRGSSFDDRDPSASLPSATSVAASWDRDLVRRLGRLIASEARSKGVDVVLGPTVNLHRSPRGGRHFEAFSEDPFLTGEMGAAYVASVQAHGVATTPKHYVANDSETERMTVDVRAAERTLRELYLAPFERMVDEGTWLVMSAYNSVDGVTMTENELLREPLKTEWGFDGVVISDWTAVRDTVPSANSGQDLAMPGPDGAWGQALVDAVKDGRVSEAAVDDKVLRLLLLASRVGALEDGPAEVAVEPWVDADVVALLREAAADGMVLARNDGTLPCAPRAGLTIAAIGQHAVRPRNQGGGSATVFPSHVVSPLDGLRAAYGDDAVRFAAGLPPQDELRPFPRTALFEERSGDGGVHVRFLDADGAEFATEDFPSGRLTWINDSNVGTAATVEISARFVAARDGEHELGFAGLGLFRFDLDGATVFSGPVLPEAEDFVAALLNPPHRVFTLELREGQSVELLLSYTPQFDVGMSFAHILLGEKDLFGDPQEELERAVELAATSDVAVVVVGTTEALESEGFDRPSLALPAGQDELVRRVSAVNKRTVVVVNSGAPVAMPWIDEVAAVILAWFPGQEFGSALADVLSGEREPGGRMPTSWAARDEDVPVWNVEPVDGQLAYAEGVNVGYRAWLRQQRQGGAAPALPFGSGLGYTSWELGALEVVGAGEAVVAEIDVTNTGARAGKHIVQAYLSGPGGSAIDRPIAWLAGFAVVRADAGETVTARIPIPVRAFQHWDADRRQWASEGGTFTLRLASSVVDPGRSTGVEMNAS</sequence>
<keyword evidence="5" id="KW-1185">Reference proteome</keyword>
<comment type="similarity">
    <text evidence="1">Belongs to the glycosyl hydrolase 3 family.</text>
</comment>
<dbReference type="SUPFAM" id="SSF51445">
    <property type="entry name" value="(Trans)glycosidases"/>
    <property type="match status" value="1"/>
</dbReference>
<dbReference type="RefSeq" id="WP_130507149.1">
    <property type="nucleotide sequence ID" value="NZ_SHLC01000001.1"/>
</dbReference>
<dbReference type="SUPFAM" id="SSF52279">
    <property type="entry name" value="Beta-D-glucan exohydrolase, C-terminal domain"/>
    <property type="match status" value="1"/>
</dbReference>
<accession>A0A4Q8AQY6</accession>
<dbReference type="AlphaFoldDB" id="A0A4Q8AQY6"/>
<reference evidence="4 5" key="1">
    <citation type="submission" date="2019-02" db="EMBL/GenBank/DDBJ databases">
        <title>Sequencing the genomes of 1000 actinobacteria strains.</title>
        <authorList>
            <person name="Klenk H.-P."/>
        </authorList>
    </citation>
    <scope>NUCLEOTIDE SEQUENCE [LARGE SCALE GENOMIC DNA]</scope>
    <source>
        <strain evidence="4 5">DSM 18319</strain>
    </source>
</reference>
<dbReference type="InterPro" id="IPR002772">
    <property type="entry name" value="Glyco_hydro_3_C"/>
</dbReference>
<organism evidence="4 5">
    <name type="scientific">Microterricola gilva</name>
    <dbReference type="NCBI Taxonomy" id="393267"/>
    <lineage>
        <taxon>Bacteria</taxon>
        <taxon>Bacillati</taxon>
        <taxon>Actinomycetota</taxon>
        <taxon>Actinomycetes</taxon>
        <taxon>Micrococcales</taxon>
        <taxon>Microbacteriaceae</taxon>
        <taxon>Microterricola</taxon>
    </lineage>
</organism>
<evidence type="ECO:0000313" key="5">
    <source>
        <dbReference type="Proteomes" id="UP000291483"/>
    </source>
</evidence>
<feature type="domain" description="Fibronectin type III-like" evidence="3">
    <location>
        <begin position="734"/>
        <end position="805"/>
    </location>
</feature>
<dbReference type="InterPro" id="IPR050288">
    <property type="entry name" value="Cellulose_deg_GH3"/>
</dbReference>
<evidence type="ECO:0000259" key="3">
    <source>
        <dbReference type="SMART" id="SM01217"/>
    </source>
</evidence>
<dbReference type="PANTHER" id="PTHR42715:SF10">
    <property type="entry name" value="BETA-GLUCOSIDASE"/>
    <property type="match status" value="1"/>
</dbReference>
<gene>
    <name evidence="4" type="ORF">EV379_3424</name>
</gene>
<dbReference type="Pfam" id="PF01915">
    <property type="entry name" value="Glyco_hydro_3_C"/>
    <property type="match status" value="1"/>
</dbReference>
<dbReference type="InterPro" id="IPR036962">
    <property type="entry name" value="Glyco_hydro_3_N_sf"/>
</dbReference>
<dbReference type="EMBL" id="SHLC01000001">
    <property type="protein sequence ID" value="RZU67048.1"/>
    <property type="molecule type" value="Genomic_DNA"/>
</dbReference>
<dbReference type="InterPro" id="IPR036881">
    <property type="entry name" value="Glyco_hydro_3_C_sf"/>
</dbReference>
<proteinExistence type="inferred from homology"/>
<evidence type="ECO:0000256" key="2">
    <source>
        <dbReference type="ARBA" id="ARBA00022801"/>
    </source>
</evidence>
<dbReference type="Proteomes" id="UP000291483">
    <property type="component" value="Unassembled WGS sequence"/>
</dbReference>
<dbReference type="GO" id="GO:0004553">
    <property type="term" value="F:hydrolase activity, hydrolyzing O-glycosyl compounds"/>
    <property type="evidence" value="ECO:0007669"/>
    <property type="project" value="InterPro"/>
</dbReference>
<evidence type="ECO:0000313" key="4">
    <source>
        <dbReference type="EMBL" id="RZU67048.1"/>
    </source>
</evidence>
<dbReference type="Gene3D" id="2.60.40.10">
    <property type="entry name" value="Immunoglobulins"/>
    <property type="match status" value="1"/>
</dbReference>
<comment type="caution">
    <text evidence="4">The sequence shown here is derived from an EMBL/GenBank/DDBJ whole genome shotgun (WGS) entry which is preliminary data.</text>
</comment>
<evidence type="ECO:0000256" key="1">
    <source>
        <dbReference type="ARBA" id="ARBA00005336"/>
    </source>
</evidence>
<keyword evidence="2" id="KW-0378">Hydrolase</keyword>
<dbReference type="Pfam" id="PF00933">
    <property type="entry name" value="Glyco_hydro_3"/>
    <property type="match status" value="1"/>
</dbReference>
<dbReference type="OrthoDB" id="3187421at2"/>
<dbReference type="Gene3D" id="2.60.120.260">
    <property type="entry name" value="Galactose-binding domain-like"/>
    <property type="match status" value="1"/>
</dbReference>
<dbReference type="SMART" id="SM01217">
    <property type="entry name" value="Fn3_like"/>
    <property type="match status" value="1"/>
</dbReference>
<dbReference type="PANTHER" id="PTHR42715">
    <property type="entry name" value="BETA-GLUCOSIDASE"/>
    <property type="match status" value="1"/>
</dbReference>
<dbReference type="InterPro" id="IPR017853">
    <property type="entry name" value="GH"/>
</dbReference>
<name>A0A4Q8AQY6_9MICO</name>
<dbReference type="Gene3D" id="3.40.50.1700">
    <property type="entry name" value="Glycoside hydrolase family 3 C-terminal domain"/>
    <property type="match status" value="1"/>
</dbReference>
<dbReference type="Gene3D" id="3.20.20.300">
    <property type="entry name" value="Glycoside hydrolase, family 3, N-terminal domain"/>
    <property type="match status" value="1"/>
</dbReference>
<dbReference type="Pfam" id="PF14310">
    <property type="entry name" value="Fn3-like"/>
    <property type="match status" value="1"/>
</dbReference>
<dbReference type="InterPro" id="IPR001764">
    <property type="entry name" value="Glyco_hydro_3_N"/>
</dbReference>
<dbReference type="InterPro" id="IPR026891">
    <property type="entry name" value="Fn3-like"/>
</dbReference>
<dbReference type="InterPro" id="IPR013783">
    <property type="entry name" value="Ig-like_fold"/>
</dbReference>
<dbReference type="GO" id="GO:0005975">
    <property type="term" value="P:carbohydrate metabolic process"/>
    <property type="evidence" value="ECO:0007669"/>
    <property type="project" value="InterPro"/>
</dbReference>